<comment type="caution">
    <text evidence="2">The sequence shown here is derived from an EMBL/GenBank/DDBJ whole genome shotgun (WGS) entry which is preliminary data.</text>
</comment>
<evidence type="ECO:0000313" key="2">
    <source>
        <dbReference type="EMBL" id="KAG7173389.1"/>
    </source>
</evidence>
<reference evidence="2" key="1">
    <citation type="journal article" date="2021" name="Sci. Adv.">
        <title>The American lobster genome reveals insights on longevity, neural, and immune adaptations.</title>
        <authorList>
            <person name="Polinski J.M."/>
            <person name="Zimin A.V."/>
            <person name="Clark K.F."/>
            <person name="Kohn A.B."/>
            <person name="Sadowski N."/>
            <person name="Timp W."/>
            <person name="Ptitsyn A."/>
            <person name="Khanna P."/>
            <person name="Romanova D.Y."/>
            <person name="Williams P."/>
            <person name="Greenwood S.J."/>
            <person name="Moroz L.L."/>
            <person name="Walt D.R."/>
            <person name="Bodnar A.G."/>
        </authorList>
    </citation>
    <scope>NUCLEOTIDE SEQUENCE</scope>
    <source>
        <strain evidence="2">GMGI-L3</strain>
    </source>
</reference>
<sequence>MVVVGVPDVAVTSVMRSSCNMSPPLTKRNTACHHHSTCVTNTVATTQQAREKSPPLLNKHNILSPLIKRKKSSPLNKLKR</sequence>
<organism evidence="2 3">
    <name type="scientific">Homarus americanus</name>
    <name type="common">American lobster</name>
    <dbReference type="NCBI Taxonomy" id="6706"/>
    <lineage>
        <taxon>Eukaryota</taxon>
        <taxon>Metazoa</taxon>
        <taxon>Ecdysozoa</taxon>
        <taxon>Arthropoda</taxon>
        <taxon>Crustacea</taxon>
        <taxon>Multicrustacea</taxon>
        <taxon>Malacostraca</taxon>
        <taxon>Eumalacostraca</taxon>
        <taxon>Eucarida</taxon>
        <taxon>Decapoda</taxon>
        <taxon>Pleocyemata</taxon>
        <taxon>Astacidea</taxon>
        <taxon>Nephropoidea</taxon>
        <taxon>Nephropidae</taxon>
        <taxon>Homarus</taxon>
    </lineage>
</organism>
<keyword evidence="3" id="KW-1185">Reference proteome</keyword>
<feature type="compositionally biased region" description="Basic residues" evidence="1">
    <location>
        <begin position="67"/>
        <end position="80"/>
    </location>
</feature>
<gene>
    <name evidence="2" type="ORF">Hamer_G018674</name>
</gene>
<protein>
    <submittedName>
        <fullName evidence="2">Uncharacterized protein</fullName>
    </submittedName>
</protein>
<evidence type="ECO:0000313" key="3">
    <source>
        <dbReference type="Proteomes" id="UP000747542"/>
    </source>
</evidence>
<accession>A0A8J5N5G6</accession>
<dbReference type="EMBL" id="JAHLQT010009960">
    <property type="protein sequence ID" value="KAG7173389.1"/>
    <property type="molecule type" value="Genomic_DNA"/>
</dbReference>
<evidence type="ECO:0000256" key="1">
    <source>
        <dbReference type="SAM" id="MobiDB-lite"/>
    </source>
</evidence>
<name>A0A8J5N5G6_HOMAM</name>
<feature type="region of interest" description="Disordered" evidence="1">
    <location>
        <begin position="46"/>
        <end position="80"/>
    </location>
</feature>
<dbReference type="AlphaFoldDB" id="A0A8J5N5G6"/>
<proteinExistence type="predicted"/>
<dbReference type="Proteomes" id="UP000747542">
    <property type="component" value="Unassembled WGS sequence"/>
</dbReference>